<feature type="transmembrane region" description="Helical" evidence="1">
    <location>
        <begin position="61"/>
        <end position="80"/>
    </location>
</feature>
<dbReference type="STRING" id="471514.AN477_15040"/>
<dbReference type="AlphaFoldDB" id="A0A0P9D0I3"/>
<feature type="transmembrane region" description="Helical" evidence="1">
    <location>
        <begin position="6"/>
        <end position="24"/>
    </location>
</feature>
<keyword evidence="3" id="KW-1185">Reference proteome</keyword>
<protein>
    <submittedName>
        <fullName evidence="2">Uncharacterized protein</fullName>
    </submittedName>
</protein>
<dbReference type="OrthoDB" id="2376773at2"/>
<keyword evidence="1" id="KW-1133">Transmembrane helix</keyword>
<dbReference type="PATRIC" id="fig|471514.4.peg.2597"/>
<keyword evidence="1" id="KW-0812">Transmembrane</keyword>
<comment type="caution">
    <text evidence="2">The sequence shown here is derived from an EMBL/GenBank/DDBJ whole genome shotgun (WGS) entry which is preliminary data.</text>
</comment>
<name>A0A0P9D0I3_9BACL</name>
<keyword evidence="1" id="KW-0472">Membrane</keyword>
<reference evidence="2 3" key="1">
    <citation type="submission" date="2015-09" db="EMBL/GenBank/DDBJ databases">
        <title>Draft genome sequence of Alicyclobacillus ferrooxydans DSM 22381.</title>
        <authorList>
            <person name="Hemp J."/>
        </authorList>
    </citation>
    <scope>NUCLEOTIDE SEQUENCE [LARGE SCALE GENOMIC DNA]</scope>
    <source>
        <strain evidence="2 3">TC-34</strain>
    </source>
</reference>
<evidence type="ECO:0000313" key="3">
    <source>
        <dbReference type="Proteomes" id="UP000050482"/>
    </source>
</evidence>
<evidence type="ECO:0000313" key="2">
    <source>
        <dbReference type="EMBL" id="KPV42983.1"/>
    </source>
</evidence>
<dbReference type="EMBL" id="LJCO01000064">
    <property type="protein sequence ID" value="KPV42983.1"/>
    <property type="molecule type" value="Genomic_DNA"/>
</dbReference>
<evidence type="ECO:0000256" key="1">
    <source>
        <dbReference type="SAM" id="Phobius"/>
    </source>
</evidence>
<accession>A0A0P9D0I3</accession>
<dbReference type="RefSeq" id="WP_054969981.1">
    <property type="nucleotide sequence ID" value="NZ_LJCO01000064.1"/>
</dbReference>
<feature type="transmembrane region" description="Helical" evidence="1">
    <location>
        <begin position="36"/>
        <end position="55"/>
    </location>
</feature>
<gene>
    <name evidence="2" type="ORF">AN477_15040</name>
</gene>
<dbReference type="Proteomes" id="UP000050482">
    <property type="component" value="Unassembled WGS sequence"/>
</dbReference>
<organism evidence="2 3">
    <name type="scientific">Alicyclobacillus ferrooxydans</name>
    <dbReference type="NCBI Taxonomy" id="471514"/>
    <lineage>
        <taxon>Bacteria</taxon>
        <taxon>Bacillati</taxon>
        <taxon>Bacillota</taxon>
        <taxon>Bacilli</taxon>
        <taxon>Bacillales</taxon>
        <taxon>Alicyclobacillaceae</taxon>
        <taxon>Alicyclobacillus</taxon>
    </lineage>
</organism>
<sequence>MIVLHWIIQILLFFVLWKVFHMATGLVRDAFQSNSLIVNLLVNLVVSILLLIIMYNLHSVWWLMSLVGALVGVITGMSAARVKSSGSDV</sequence>
<proteinExistence type="predicted"/>